<sequence length="93" mass="10540">MKHLNSLFVSICVFQNLLSQMKDFEACAEPLQECLNATELAVQKSSTRLHDLTAKKMELYKLQVVKPTAPRAPIMLKITLVQVWPSLNAWVPT</sequence>
<keyword evidence="3" id="KW-1185">Reference proteome</keyword>
<dbReference type="Ensembl" id="ENSMMOT00000014811.1">
    <property type="protein sequence ID" value="ENSMMOP00000014576.1"/>
    <property type="gene ID" value="ENSMMOG00000011145.1"/>
</dbReference>
<name>A0A3Q3WCB0_MOLML</name>
<dbReference type="Proteomes" id="UP000261620">
    <property type="component" value="Unplaced"/>
</dbReference>
<reference evidence="2" key="1">
    <citation type="submission" date="2025-08" db="UniProtKB">
        <authorList>
            <consortium name="Ensembl"/>
        </authorList>
    </citation>
    <scope>IDENTIFICATION</scope>
</reference>
<accession>A0A3Q3WCB0</accession>
<reference evidence="2" key="2">
    <citation type="submission" date="2025-09" db="UniProtKB">
        <authorList>
            <consortium name="Ensembl"/>
        </authorList>
    </citation>
    <scope>IDENTIFICATION</scope>
</reference>
<feature type="chain" id="PRO_5018681146" evidence="1">
    <location>
        <begin position="20"/>
        <end position="93"/>
    </location>
</feature>
<feature type="signal peptide" evidence="1">
    <location>
        <begin position="1"/>
        <end position="19"/>
    </location>
</feature>
<dbReference type="STRING" id="94237.ENSMMOP00000014576"/>
<dbReference type="AlphaFoldDB" id="A0A3Q3WCB0"/>
<keyword evidence="1" id="KW-0732">Signal</keyword>
<organism evidence="2 3">
    <name type="scientific">Mola mola</name>
    <name type="common">Ocean sunfish</name>
    <name type="synonym">Tetraodon mola</name>
    <dbReference type="NCBI Taxonomy" id="94237"/>
    <lineage>
        <taxon>Eukaryota</taxon>
        <taxon>Metazoa</taxon>
        <taxon>Chordata</taxon>
        <taxon>Craniata</taxon>
        <taxon>Vertebrata</taxon>
        <taxon>Euteleostomi</taxon>
        <taxon>Actinopterygii</taxon>
        <taxon>Neopterygii</taxon>
        <taxon>Teleostei</taxon>
        <taxon>Neoteleostei</taxon>
        <taxon>Acanthomorphata</taxon>
        <taxon>Eupercaria</taxon>
        <taxon>Tetraodontiformes</taxon>
        <taxon>Molidae</taxon>
        <taxon>Mola</taxon>
    </lineage>
</organism>
<evidence type="ECO:0000313" key="2">
    <source>
        <dbReference type="Ensembl" id="ENSMMOP00000014576.1"/>
    </source>
</evidence>
<proteinExistence type="predicted"/>
<evidence type="ECO:0000256" key="1">
    <source>
        <dbReference type="SAM" id="SignalP"/>
    </source>
</evidence>
<evidence type="ECO:0000313" key="3">
    <source>
        <dbReference type="Proteomes" id="UP000261620"/>
    </source>
</evidence>
<protein>
    <submittedName>
        <fullName evidence="2">Uncharacterized protein</fullName>
    </submittedName>
</protein>